<dbReference type="Gene3D" id="3.40.50.2000">
    <property type="entry name" value="Glycogen Phosphorylase B"/>
    <property type="match status" value="1"/>
</dbReference>
<dbReference type="AlphaFoldDB" id="A0A6C0LFW4"/>
<proteinExistence type="predicted"/>
<protein>
    <recommendedName>
        <fullName evidence="2">Glycosyl transferase family 1 domain-containing protein</fullName>
    </recommendedName>
</protein>
<dbReference type="SUPFAM" id="SSF53756">
    <property type="entry name" value="UDP-Glycosyltransferase/glycogen phosphorylase"/>
    <property type="match status" value="1"/>
</dbReference>
<organism evidence="1">
    <name type="scientific">viral metagenome</name>
    <dbReference type="NCBI Taxonomy" id="1070528"/>
    <lineage>
        <taxon>unclassified sequences</taxon>
        <taxon>metagenomes</taxon>
        <taxon>organismal metagenomes</taxon>
    </lineage>
</organism>
<reference evidence="1" key="1">
    <citation type="journal article" date="2020" name="Nature">
        <title>Giant virus diversity and host interactions through global metagenomics.</title>
        <authorList>
            <person name="Schulz F."/>
            <person name="Roux S."/>
            <person name="Paez-Espino D."/>
            <person name="Jungbluth S."/>
            <person name="Walsh D.A."/>
            <person name="Denef V.J."/>
            <person name="McMahon K.D."/>
            <person name="Konstantinidis K.T."/>
            <person name="Eloe-Fadrosh E.A."/>
            <person name="Kyrpides N.C."/>
            <person name="Woyke T."/>
        </authorList>
    </citation>
    <scope>NUCLEOTIDE SEQUENCE</scope>
    <source>
        <strain evidence="1">GVMAG-M-3300027770-73</strain>
    </source>
</reference>
<sequence>MKRFIIYLPHNFDVNEYLLLNPDLQSFNQEEAKRHYFLHGRRENRHYKISLPRDFDVDMYISINSDLQNLTREEAKRHYFIYGKYENRCYKIYTGTIFHLSHNFGGGTAVYIENCKKIFNTYNHIVVTIIDNDSIRINDNNLPYKDLEKLINTSDILIVHSLLFDNRETNNNELSYNLLNLVRSVDCIKLFIAHDYFLLNPNKPNPLKSEMPKNIETNFVNNTLSIFDKVIFNSSNCYKNYLSYLNKIDNALLLNNIPDINFYKERIFPYKKEKYTIGLIGEIRCPHKGKFLANKIITMFNAKFGEKYHFVILGNYDIQHPNLTTTGRYKNEEIFSMIKNYDIDYFLFVSTFEETYSFTLSIALHTGLPIIFNDIGSYSERLVNYKNCFPFSEENFDYIIEIVNDIDNNEFIKRSEKNLSLYYPTIYNNMPEISNYLRVDNFLNFNIDEIEKNLHNGIVCFMHVCISDNFGMNVGQQIFNDQINYIRESGLYDKLDYIFVTVLGKNVFLTNDYKIKVIYYSENIDEQEFPNISRIKYFSDNISKNVKILRIHTKGVTNKPHAYEWRKYLEYYLIEKNELCLQELDKFKCVGVNHHYYYDDNKYKNHFSGNFWWANSSYIKNLEQLEVNEDRCVTEHWLIGRLDKYDYRHFLSLHQTPIDFYKTHLEDNKYNLELIKCDIWAKLETNFVKTRKIFGVYFICCIGDYLNIVKNQLDKLVESGLYNETDKIVCFVCKAENDCIELLQKYDKIKIISTTENLYEKYAINNFKNYISGEYYLYYMHSKSVTRSEACYNEWRTLCDYFIIHKWRLSVELLQYYDCVGTNLKNFPKKHYSGNFWWSKSEHINTLRDINDGYLSCEMYIFSNMKTNYVSIHQSYVNHGDTSYPENLYNCLNDNELIDKICIIPDFNSGDKHCIKFCGEVDTNFEPQIIELT</sequence>
<name>A0A6C0LFW4_9ZZZZ</name>
<accession>A0A6C0LFW4</accession>
<evidence type="ECO:0000313" key="1">
    <source>
        <dbReference type="EMBL" id="QHU28581.1"/>
    </source>
</evidence>
<dbReference type="EMBL" id="MN740472">
    <property type="protein sequence ID" value="QHU28581.1"/>
    <property type="molecule type" value="Genomic_DNA"/>
</dbReference>
<evidence type="ECO:0008006" key="2">
    <source>
        <dbReference type="Google" id="ProtNLM"/>
    </source>
</evidence>